<dbReference type="EMBL" id="CAADFS010000118">
    <property type="protein sequence ID" value="VFK50731.1"/>
    <property type="molecule type" value="Genomic_DNA"/>
</dbReference>
<accession>A0A450ZAB5</accession>
<gene>
    <name evidence="1" type="ORF">BECKTC1821D_GA0114238_11182</name>
</gene>
<evidence type="ECO:0000313" key="1">
    <source>
        <dbReference type="EMBL" id="VFK50731.1"/>
    </source>
</evidence>
<dbReference type="AlphaFoldDB" id="A0A450ZAB5"/>
<name>A0A450ZAB5_9GAMM</name>
<reference evidence="1" key="1">
    <citation type="submission" date="2019-02" db="EMBL/GenBank/DDBJ databases">
        <authorList>
            <person name="Gruber-Vodicka R. H."/>
            <person name="Seah K. B. B."/>
        </authorList>
    </citation>
    <scope>NUCLEOTIDE SEQUENCE</scope>
    <source>
        <strain evidence="1">BECK_BZ123</strain>
    </source>
</reference>
<sequence>MAPSYLHSASPVVACRIQTEILNTFLSGLVNLFVDDLEKFTLSLIHVLS</sequence>
<protein>
    <submittedName>
        <fullName evidence="1">Uncharacterized protein</fullName>
    </submittedName>
</protein>
<organism evidence="1">
    <name type="scientific">Candidatus Kentrum sp. TC</name>
    <dbReference type="NCBI Taxonomy" id="2126339"/>
    <lineage>
        <taxon>Bacteria</taxon>
        <taxon>Pseudomonadati</taxon>
        <taxon>Pseudomonadota</taxon>
        <taxon>Gammaproteobacteria</taxon>
        <taxon>Candidatus Kentrum</taxon>
    </lineage>
</organism>
<proteinExistence type="predicted"/>